<reference evidence="1 2" key="2">
    <citation type="journal article" date="2018" name="New Phytol.">
        <title>High intraspecific genome diversity in the model arbuscular mycorrhizal symbiont Rhizophagus irregularis.</title>
        <authorList>
            <person name="Chen E.C.H."/>
            <person name="Morin E."/>
            <person name="Beaudet D."/>
            <person name="Noel J."/>
            <person name="Yildirir G."/>
            <person name="Ndikumana S."/>
            <person name="Charron P."/>
            <person name="St-Onge C."/>
            <person name="Giorgi J."/>
            <person name="Kruger M."/>
            <person name="Marton T."/>
            <person name="Ropars J."/>
            <person name="Grigoriev I.V."/>
            <person name="Hainaut M."/>
            <person name="Henrissat B."/>
            <person name="Roux C."/>
            <person name="Martin F."/>
            <person name="Corradi N."/>
        </authorList>
    </citation>
    <scope>NUCLEOTIDE SEQUENCE [LARGE SCALE GENOMIC DNA]</scope>
    <source>
        <strain evidence="1 2">DAOM 197198</strain>
    </source>
</reference>
<evidence type="ECO:0000313" key="2">
    <source>
        <dbReference type="Proteomes" id="UP000018888"/>
    </source>
</evidence>
<evidence type="ECO:0000313" key="1">
    <source>
        <dbReference type="EMBL" id="POG76066.1"/>
    </source>
</evidence>
<gene>
    <name evidence="1" type="ORF">GLOIN_2v1559865</name>
</gene>
<protein>
    <submittedName>
        <fullName evidence="1">Uncharacterized protein</fullName>
    </submittedName>
</protein>
<dbReference type="AlphaFoldDB" id="A0A2P4QEM1"/>
<dbReference type="EMBL" id="AUPC02000054">
    <property type="protein sequence ID" value="POG76066.1"/>
    <property type="molecule type" value="Genomic_DNA"/>
</dbReference>
<keyword evidence="2" id="KW-1185">Reference proteome</keyword>
<comment type="caution">
    <text evidence="1">The sequence shown here is derived from an EMBL/GenBank/DDBJ whole genome shotgun (WGS) entry which is preliminary data.</text>
</comment>
<proteinExistence type="predicted"/>
<reference evidence="1 2" key="1">
    <citation type="journal article" date="2013" name="Proc. Natl. Acad. Sci. U.S.A.">
        <title>Genome of an arbuscular mycorrhizal fungus provides insight into the oldest plant symbiosis.</title>
        <authorList>
            <person name="Tisserant E."/>
            <person name="Malbreil M."/>
            <person name="Kuo A."/>
            <person name="Kohler A."/>
            <person name="Symeonidi A."/>
            <person name="Balestrini R."/>
            <person name="Charron P."/>
            <person name="Duensing N."/>
            <person name="Frei Dit Frey N."/>
            <person name="Gianinazzi-Pearson V."/>
            <person name="Gilbert L.B."/>
            <person name="Handa Y."/>
            <person name="Herr J.R."/>
            <person name="Hijri M."/>
            <person name="Koul R."/>
            <person name="Kawaguchi M."/>
            <person name="Krajinski F."/>
            <person name="Lammers P.J."/>
            <person name="Masclaux F.G."/>
            <person name="Murat C."/>
            <person name="Morin E."/>
            <person name="Ndikumana S."/>
            <person name="Pagni M."/>
            <person name="Petitpierre D."/>
            <person name="Requena N."/>
            <person name="Rosikiewicz P."/>
            <person name="Riley R."/>
            <person name="Saito K."/>
            <person name="San Clemente H."/>
            <person name="Shapiro H."/>
            <person name="van Tuinen D."/>
            <person name="Becard G."/>
            <person name="Bonfante P."/>
            <person name="Paszkowski U."/>
            <person name="Shachar-Hill Y.Y."/>
            <person name="Tuskan G.A."/>
            <person name="Young P.W."/>
            <person name="Sanders I.R."/>
            <person name="Henrissat B."/>
            <person name="Rensing S.A."/>
            <person name="Grigoriev I.V."/>
            <person name="Corradi N."/>
            <person name="Roux C."/>
            <person name="Martin F."/>
        </authorList>
    </citation>
    <scope>NUCLEOTIDE SEQUENCE [LARGE SCALE GENOMIC DNA]</scope>
    <source>
        <strain evidence="1 2">DAOM 197198</strain>
    </source>
</reference>
<accession>A0A2P4QEM1</accession>
<dbReference type="Proteomes" id="UP000018888">
    <property type="component" value="Unassembled WGS sequence"/>
</dbReference>
<name>A0A2P4QEM1_RHIID</name>
<sequence length="104" mass="11448">MVFNKILNICRSYVSTCIRVTNTSATLESISANRIIESTKDSSNSGSFLISQRISFHSSTVNCASASRSFKSMIHECMSDSADNILQCSKIISSTHVPDDRIHL</sequence>
<organism evidence="1 2">
    <name type="scientific">Rhizophagus irregularis (strain DAOM 181602 / DAOM 197198 / MUCL 43194)</name>
    <name type="common">Arbuscular mycorrhizal fungus</name>
    <name type="synonym">Glomus intraradices</name>
    <dbReference type="NCBI Taxonomy" id="747089"/>
    <lineage>
        <taxon>Eukaryota</taxon>
        <taxon>Fungi</taxon>
        <taxon>Fungi incertae sedis</taxon>
        <taxon>Mucoromycota</taxon>
        <taxon>Glomeromycotina</taxon>
        <taxon>Glomeromycetes</taxon>
        <taxon>Glomerales</taxon>
        <taxon>Glomeraceae</taxon>
        <taxon>Rhizophagus</taxon>
    </lineage>
</organism>